<gene>
    <name evidence="2" type="ORF">CX676_21195</name>
</gene>
<evidence type="ECO:0000313" key="2">
    <source>
        <dbReference type="EMBL" id="AUH66816.1"/>
    </source>
</evidence>
<keyword evidence="3" id="KW-1185">Reference proteome</keyword>
<dbReference type="OrthoDB" id="7866523at2"/>
<dbReference type="KEGG" id="pzh:CX676_21195"/>
<evidence type="ECO:0008006" key="4">
    <source>
        <dbReference type="Google" id="ProtNLM"/>
    </source>
</evidence>
<evidence type="ECO:0000313" key="3">
    <source>
        <dbReference type="Proteomes" id="UP000234530"/>
    </source>
</evidence>
<geneLocation type="plasmid" evidence="3">
    <name>ppz02</name>
</geneLocation>
<dbReference type="Proteomes" id="UP000234530">
    <property type="component" value="Plasmid pPZ02"/>
</dbReference>
<name>A0A2H5F5J1_9RHOB</name>
<sequence length="108" mass="12366">MTTTTVACRRHLSTFALGAICIVLPASCLAVEICIPPDHPIVPESDDLLVEYAEIIEEEFEIYFKEITTYFDCMDRSRHEAFLLAQRRTGAYQNFLHRLEVARRTSGQ</sequence>
<protein>
    <recommendedName>
        <fullName evidence="4">Secreted protein</fullName>
    </recommendedName>
</protein>
<feature type="chain" id="PRO_5014128829" description="Secreted protein" evidence="1">
    <location>
        <begin position="31"/>
        <end position="108"/>
    </location>
</feature>
<dbReference type="AlphaFoldDB" id="A0A2H5F5J1"/>
<feature type="signal peptide" evidence="1">
    <location>
        <begin position="1"/>
        <end position="30"/>
    </location>
</feature>
<keyword evidence="2" id="KW-0614">Plasmid</keyword>
<dbReference type="EMBL" id="CP025432">
    <property type="protein sequence ID" value="AUH66816.1"/>
    <property type="molecule type" value="Genomic_DNA"/>
</dbReference>
<dbReference type="RefSeq" id="WP_101754780.1">
    <property type="nucleotide sequence ID" value="NZ_CP025432.1"/>
</dbReference>
<reference evidence="2 3" key="1">
    <citation type="journal article" date="2013" name="Antonie Van Leeuwenhoek">
        <title>Paracoccus zhejiangensis sp. nov., isolated from activated sludge in wastewater-treatment system.</title>
        <authorList>
            <person name="Wu Z.G."/>
            <person name="Zhang D.F."/>
            <person name="Liu Y.L."/>
            <person name="Wang F."/>
            <person name="Jiang X."/>
            <person name="Li C."/>
            <person name="Li S.P."/>
            <person name="Hong Q."/>
            <person name="Li W.J."/>
        </authorList>
    </citation>
    <scope>NUCLEOTIDE SEQUENCE [LARGE SCALE GENOMIC DNA]</scope>
    <source>
        <strain evidence="2 3">J6</strain>
        <plasmid evidence="3">Plasmid ppz02</plasmid>
    </source>
</reference>
<keyword evidence="1" id="KW-0732">Signal</keyword>
<proteinExistence type="predicted"/>
<organism evidence="2 3">
    <name type="scientific">Paracoccus zhejiangensis</name>
    <dbReference type="NCBI Taxonomy" id="1077935"/>
    <lineage>
        <taxon>Bacteria</taxon>
        <taxon>Pseudomonadati</taxon>
        <taxon>Pseudomonadota</taxon>
        <taxon>Alphaproteobacteria</taxon>
        <taxon>Rhodobacterales</taxon>
        <taxon>Paracoccaceae</taxon>
        <taxon>Paracoccus</taxon>
    </lineage>
</organism>
<accession>A0A2H5F5J1</accession>
<evidence type="ECO:0000256" key="1">
    <source>
        <dbReference type="SAM" id="SignalP"/>
    </source>
</evidence>